<evidence type="ECO:0000313" key="6">
    <source>
        <dbReference type="EMBL" id="KAJ9582814.1"/>
    </source>
</evidence>
<reference evidence="6" key="2">
    <citation type="submission" date="2023-05" db="EMBL/GenBank/DDBJ databases">
        <authorList>
            <person name="Fouks B."/>
        </authorList>
    </citation>
    <scope>NUCLEOTIDE SEQUENCE</scope>
    <source>
        <strain evidence="6">Stay&amp;Tobe</strain>
        <tissue evidence="6">Testes</tissue>
    </source>
</reference>
<organism evidence="6 7">
    <name type="scientific">Diploptera punctata</name>
    <name type="common">Pacific beetle cockroach</name>
    <dbReference type="NCBI Taxonomy" id="6984"/>
    <lineage>
        <taxon>Eukaryota</taxon>
        <taxon>Metazoa</taxon>
        <taxon>Ecdysozoa</taxon>
        <taxon>Arthropoda</taxon>
        <taxon>Hexapoda</taxon>
        <taxon>Insecta</taxon>
        <taxon>Pterygota</taxon>
        <taxon>Neoptera</taxon>
        <taxon>Polyneoptera</taxon>
        <taxon>Dictyoptera</taxon>
        <taxon>Blattodea</taxon>
        <taxon>Blaberoidea</taxon>
        <taxon>Blaberidae</taxon>
        <taxon>Diplopterinae</taxon>
        <taxon>Diploptera</taxon>
    </lineage>
</organism>
<sequence length="268" mass="30577">EWSIYPLIPFKPVVETEKDAFLPTTPQILAKNLKTAVPFMTGITSGEGAMVAAKFYADHLVPELDKKFEKLGPMTLFLNSTSPQTPEMNKDIKKFYFGDEHITDSSVSRVVDLYTDSWFLQGANQAIKLLLGKGSPVYYYYFAYRGSRSLSEIFDDTVRDYGVCHADELLYLFPRITFFPGEEPSEEDEEIIDIMITLWTNFAKFGDPTPTPVEGKKWPNVTNPEDLEYLQIDKDGLHVKQGLRKESTKFWDLLSQLSHSVSSEKDEL</sequence>
<evidence type="ECO:0000256" key="4">
    <source>
        <dbReference type="ARBA" id="ARBA00023180"/>
    </source>
</evidence>
<evidence type="ECO:0000259" key="5">
    <source>
        <dbReference type="Pfam" id="PF00135"/>
    </source>
</evidence>
<dbReference type="EMBL" id="JASPKZ010007737">
    <property type="protein sequence ID" value="KAJ9582814.1"/>
    <property type="molecule type" value="Genomic_DNA"/>
</dbReference>
<name>A0AAD7ZLA8_DIPPU</name>
<dbReference type="Gene3D" id="3.40.50.1820">
    <property type="entry name" value="alpha/beta hydrolase"/>
    <property type="match status" value="1"/>
</dbReference>
<gene>
    <name evidence="6" type="ORF">L9F63_022842</name>
</gene>
<reference evidence="6" key="1">
    <citation type="journal article" date="2023" name="IScience">
        <title>Live-bearing cockroach genome reveals convergent evolutionary mechanisms linked to viviparity in insects and beyond.</title>
        <authorList>
            <person name="Fouks B."/>
            <person name="Harrison M.C."/>
            <person name="Mikhailova A.A."/>
            <person name="Marchal E."/>
            <person name="English S."/>
            <person name="Carruthers M."/>
            <person name="Jennings E.C."/>
            <person name="Chiamaka E.L."/>
            <person name="Frigard R.A."/>
            <person name="Pippel M."/>
            <person name="Attardo G.M."/>
            <person name="Benoit J.B."/>
            <person name="Bornberg-Bauer E."/>
            <person name="Tobe S.S."/>
        </authorList>
    </citation>
    <scope>NUCLEOTIDE SEQUENCE</scope>
    <source>
        <strain evidence="6">Stay&amp;Tobe</strain>
    </source>
</reference>
<dbReference type="Pfam" id="PF00135">
    <property type="entry name" value="COesterase"/>
    <property type="match status" value="1"/>
</dbReference>
<dbReference type="InterPro" id="IPR029058">
    <property type="entry name" value="AB_hydrolase_fold"/>
</dbReference>
<keyword evidence="3" id="KW-0378">Hydrolase</keyword>
<keyword evidence="4" id="KW-0325">Glycoprotein</keyword>
<accession>A0AAD7ZLA8</accession>
<dbReference type="PANTHER" id="PTHR43142:SF1">
    <property type="entry name" value="CARBOXYLIC ESTER HYDROLASE"/>
    <property type="match status" value="1"/>
</dbReference>
<proteinExistence type="inferred from homology"/>
<feature type="non-terminal residue" evidence="6">
    <location>
        <position position="1"/>
    </location>
</feature>
<dbReference type="SUPFAM" id="SSF53474">
    <property type="entry name" value="alpha/beta-Hydrolases"/>
    <property type="match status" value="1"/>
</dbReference>
<evidence type="ECO:0000256" key="3">
    <source>
        <dbReference type="ARBA" id="ARBA00022801"/>
    </source>
</evidence>
<keyword evidence="2" id="KW-0719">Serine esterase</keyword>
<evidence type="ECO:0000256" key="2">
    <source>
        <dbReference type="ARBA" id="ARBA00022487"/>
    </source>
</evidence>
<dbReference type="InterPro" id="IPR002018">
    <property type="entry name" value="CarbesteraseB"/>
</dbReference>
<dbReference type="Proteomes" id="UP001233999">
    <property type="component" value="Unassembled WGS sequence"/>
</dbReference>
<keyword evidence="7" id="KW-1185">Reference proteome</keyword>
<protein>
    <recommendedName>
        <fullName evidence="5">Carboxylesterase type B domain-containing protein</fullName>
    </recommendedName>
</protein>
<dbReference type="AlphaFoldDB" id="A0AAD7ZLA8"/>
<comment type="similarity">
    <text evidence="1">Belongs to the type-B carboxylesterase/lipase family.</text>
</comment>
<feature type="domain" description="Carboxylesterase type B" evidence="5">
    <location>
        <begin position="6"/>
        <end position="251"/>
    </location>
</feature>
<comment type="caution">
    <text evidence="6">The sequence shown here is derived from an EMBL/GenBank/DDBJ whole genome shotgun (WGS) entry which is preliminary data.</text>
</comment>
<evidence type="ECO:0000256" key="1">
    <source>
        <dbReference type="ARBA" id="ARBA00005964"/>
    </source>
</evidence>
<evidence type="ECO:0000313" key="7">
    <source>
        <dbReference type="Proteomes" id="UP001233999"/>
    </source>
</evidence>
<dbReference type="GO" id="GO:0052689">
    <property type="term" value="F:carboxylic ester hydrolase activity"/>
    <property type="evidence" value="ECO:0007669"/>
    <property type="project" value="UniProtKB-KW"/>
</dbReference>
<dbReference type="PANTHER" id="PTHR43142">
    <property type="entry name" value="CARBOXYLIC ESTER HYDROLASE"/>
    <property type="match status" value="1"/>
</dbReference>